<feature type="region of interest" description="Disordered" evidence="1">
    <location>
        <begin position="90"/>
        <end position="138"/>
    </location>
</feature>
<evidence type="ECO:0000313" key="3">
    <source>
        <dbReference type="Proteomes" id="UP001501563"/>
    </source>
</evidence>
<proteinExistence type="predicted"/>
<comment type="caution">
    <text evidence="2">The sequence shown here is derived from an EMBL/GenBank/DDBJ whole genome shotgun (WGS) entry which is preliminary data.</text>
</comment>
<organism evidence="2 3">
    <name type="scientific">Streptomyces lannensis</name>
    <dbReference type="NCBI Taxonomy" id="766498"/>
    <lineage>
        <taxon>Bacteria</taxon>
        <taxon>Bacillati</taxon>
        <taxon>Actinomycetota</taxon>
        <taxon>Actinomycetes</taxon>
        <taxon>Kitasatosporales</taxon>
        <taxon>Streptomycetaceae</taxon>
        <taxon>Streptomyces</taxon>
    </lineage>
</organism>
<accession>A0ABP7LPU1</accession>
<dbReference type="Proteomes" id="UP001501563">
    <property type="component" value="Unassembled WGS sequence"/>
</dbReference>
<protein>
    <submittedName>
        <fullName evidence="2">Uncharacterized protein</fullName>
    </submittedName>
</protein>
<evidence type="ECO:0000256" key="1">
    <source>
        <dbReference type="SAM" id="MobiDB-lite"/>
    </source>
</evidence>
<evidence type="ECO:0000313" key="2">
    <source>
        <dbReference type="EMBL" id="GAA3906054.1"/>
    </source>
</evidence>
<reference evidence="3" key="1">
    <citation type="journal article" date="2019" name="Int. J. Syst. Evol. Microbiol.">
        <title>The Global Catalogue of Microorganisms (GCM) 10K type strain sequencing project: providing services to taxonomists for standard genome sequencing and annotation.</title>
        <authorList>
            <consortium name="The Broad Institute Genomics Platform"/>
            <consortium name="The Broad Institute Genome Sequencing Center for Infectious Disease"/>
            <person name="Wu L."/>
            <person name="Ma J."/>
        </authorList>
    </citation>
    <scope>NUCLEOTIDE SEQUENCE [LARGE SCALE GENOMIC DNA]</scope>
    <source>
        <strain evidence="3">JCM 16578</strain>
    </source>
</reference>
<keyword evidence="3" id="KW-1185">Reference proteome</keyword>
<sequence length="151" mass="15942">MGRELGCLGWMFAAGGADSPTVSLPDISFVPVGDCPPLLASGGRLPKGMRARYTIRASCVHRGESTGEAPPSLLCLQEVSCSVDVPADAAAAGSPVREGQGSVSRWESRPWGSPLRKKQPDYVRSQPPAALNMAGPRPRQTLLLARAPYCK</sequence>
<name>A0ABP7LPU1_9ACTN</name>
<gene>
    <name evidence="2" type="ORF">GCM10022207_89360</name>
</gene>
<dbReference type="EMBL" id="BAAAZA010000063">
    <property type="protein sequence ID" value="GAA3906054.1"/>
    <property type="molecule type" value="Genomic_DNA"/>
</dbReference>